<dbReference type="SUPFAM" id="SSF53927">
    <property type="entry name" value="Cytidine deaminase-like"/>
    <property type="match status" value="1"/>
</dbReference>
<protein>
    <recommendedName>
        <fullName evidence="1">CMP/dCMP-type deaminase domain-containing protein</fullName>
    </recommendedName>
</protein>
<dbReference type="AlphaFoldDB" id="A0A6C0JZS9"/>
<dbReference type="EMBL" id="MN740713">
    <property type="protein sequence ID" value="QHU09408.1"/>
    <property type="molecule type" value="Genomic_DNA"/>
</dbReference>
<dbReference type="Gene3D" id="3.40.140.10">
    <property type="entry name" value="Cytidine Deaminase, domain 2"/>
    <property type="match status" value="1"/>
</dbReference>
<sequence length="84" mass="9324">MTNTLVLTQRHMTCINIAIEQAMSSPCSHKHGCVILAGGKIIGKGFNNYRTFSHDKLLHDCLTCHAEIAAIRDCLRNHHKVVQG</sequence>
<dbReference type="PROSITE" id="PS51747">
    <property type="entry name" value="CYT_DCMP_DEAMINASES_2"/>
    <property type="match status" value="1"/>
</dbReference>
<dbReference type="GO" id="GO:0003824">
    <property type="term" value="F:catalytic activity"/>
    <property type="evidence" value="ECO:0007669"/>
    <property type="project" value="InterPro"/>
</dbReference>
<dbReference type="InterPro" id="IPR016193">
    <property type="entry name" value="Cytidine_deaminase-like"/>
</dbReference>
<evidence type="ECO:0000259" key="1">
    <source>
        <dbReference type="PROSITE" id="PS51747"/>
    </source>
</evidence>
<organism evidence="2">
    <name type="scientific">viral metagenome</name>
    <dbReference type="NCBI Taxonomy" id="1070528"/>
    <lineage>
        <taxon>unclassified sequences</taxon>
        <taxon>metagenomes</taxon>
        <taxon>organismal metagenomes</taxon>
    </lineage>
</organism>
<reference evidence="2" key="1">
    <citation type="journal article" date="2020" name="Nature">
        <title>Giant virus diversity and host interactions through global metagenomics.</title>
        <authorList>
            <person name="Schulz F."/>
            <person name="Roux S."/>
            <person name="Paez-Espino D."/>
            <person name="Jungbluth S."/>
            <person name="Walsh D.A."/>
            <person name="Denef V.J."/>
            <person name="McMahon K.D."/>
            <person name="Konstantinidis K.T."/>
            <person name="Eloe-Fadrosh E.A."/>
            <person name="Kyrpides N.C."/>
            <person name="Woyke T."/>
        </authorList>
    </citation>
    <scope>NUCLEOTIDE SEQUENCE</scope>
    <source>
        <strain evidence="2">GVMAG-S-1074260-58</strain>
    </source>
</reference>
<dbReference type="Pfam" id="PF00383">
    <property type="entry name" value="dCMP_cyt_deam_1"/>
    <property type="match status" value="1"/>
</dbReference>
<evidence type="ECO:0000313" key="2">
    <source>
        <dbReference type="EMBL" id="QHU09408.1"/>
    </source>
</evidence>
<proteinExistence type="predicted"/>
<dbReference type="InterPro" id="IPR002125">
    <property type="entry name" value="CMP_dCMP_dom"/>
</dbReference>
<name>A0A6C0JZS9_9ZZZZ</name>
<accession>A0A6C0JZS9</accession>
<feature type="domain" description="CMP/dCMP-type deaminase" evidence="1">
    <location>
        <begin position="9"/>
        <end position="84"/>
    </location>
</feature>